<keyword evidence="3" id="KW-0175">Coiled coil</keyword>
<dbReference type="SUPFAM" id="SSF56436">
    <property type="entry name" value="C-type lectin-like"/>
    <property type="match status" value="1"/>
</dbReference>
<name>A0A8J7NQQ0_ATRSP</name>
<dbReference type="InterPro" id="IPR051379">
    <property type="entry name" value="C-type_Lectin_Receptor_IMM"/>
</dbReference>
<protein>
    <submittedName>
        <fullName evidence="6">CLC4E protein</fullName>
    </submittedName>
</protein>
<dbReference type="GO" id="GO:0005886">
    <property type="term" value="C:plasma membrane"/>
    <property type="evidence" value="ECO:0007669"/>
    <property type="project" value="TreeGrafter"/>
</dbReference>
<evidence type="ECO:0000256" key="3">
    <source>
        <dbReference type="SAM" id="Coils"/>
    </source>
</evidence>
<dbReference type="Proteomes" id="UP000736164">
    <property type="component" value="Unassembled WGS sequence"/>
</dbReference>
<evidence type="ECO:0000259" key="5">
    <source>
        <dbReference type="PROSITE" id="PS50041"/>
    </source>
</evidence>
<keyword evidence="4" id="KW-0472">Membrane</keyword>
<feature type="coiled-coil region" evidence="3">
    <location>
        <begin position="69"/>
        <end position="124"/>
    </location>
</feature>
<keyword evidence="4" id="KW-1133">Transmembrane helix</keyword>
<dbReference type="InterPro" id="IPR016187">
    <property type="entry name" value="CTDL_fold"/>
</dbReference>
<keyword evidence="7" id="KW-1185">Reference proteome</keyword>
<proteinExistence type="predicted"/>
<reference evidence="6" key="1">
    <citation type="journal article" date="2021" name="Cell">
        <title>Tracing the genetic footprints of vertebrate landing in non-teleost ray-finned fishes.</title>
        <authorList>
            <person name="Bi X."/>
            <person name="Wang K."/>
            <person name="Yang L."/>
            <person name="Pan H."/>
            <person name="Jiang H."/>
            <person name="Wei Q."/>
            <person name="Fang M."/>
            <person name="Yu H."/>
            <person name="Zhu C."/>
            <person name="Cai Y."/>
            <person name="He Y."/>
            <person name="Gan X."/>
            <person name="Zeng H."/>
            <person name="Yu D."/>
            <person name="Zhu Y."/>
            <person name="Jiang H."/>
            <person name="Qiu Q."/>
            <person name="Yang H."/>
            <person name="Zhang Y.E."/>
            <person name="Wang W."/>
            <person name="Zhu M."/>
            <person name="He S."/>
            <person name="Zhang G."/>
        </authorList>
    </citation>
    <scope>NUCLEOTIDE SEQUENCE</scope>
    <source>
        <strain evidence="6">Allg_001</strain>
    </source>
</reference>
<keyword evidence="4" id="KW-0812">Transmembrane</keyword>
<evidence type="ECO:0000256" key="4">
    <source>
        <dbReference type="SAM" id="Phobius"/>
    </source>
</evidence>
<dbReference type="EMBL" id="JAAWVO010036041">
    <property type="protein sequence ID" value="MBN3317570.1"/>
    <property type="molecule type" value="Genomic_DNA"/>
</dbReference>
<dbReference type="Pfam" id="PF00059">
    <property type="entry name" value="Lectin_C"/>
    <property type="match status" value="1"/>
</dbReference>
<feature type="domain" description="C-type lectin" evidence="5">
    <location>
        <begin position="145"/>
        <end position="252"/>
    </location>
</feature>
<feature type="non-terminal residue" evidence="6">
    <location>
        <position position="258"/>
    </location>
</feature>
<dbReference type="SMART" id="SM00034">
    <property type="entry name" value="CLECT"/>
    <property type="match status" value="1"/>
</dbReference>
<dbReference type="PANTHER" id="PTHR46746">
    <property type="entry name" value="KILLER CELL LECTIN-LIKE RECEPTOR SUBFAMILY F MEMBER 2"/>
    <property type="match status" value="1"/>
</dbReference>
<evidence type="ECO:0000313" key="7">
    <source>
        <dbReference type="Proteomes" id="UP000736164"/>
    </source>
</evidence>
<dbReference type="InterPro" id="IPR033992">
    <property type="entry name" value="NKR-like_CTLD"/>
</dbReference>
<evidence type="ECO:0000256" key="2">
    <source>
        <dbReference type="ARBA" id="ARBA00022734"/>
    </source>
</evidence>
<comment type="caution">
    <text evidence="6">The sequence shown here is derived from an EMBL/GenBank/DDBJ whole genome shotgun (WGS) entry which is preliminary data.</text>
</comment>
<feature type="non-terminal residue" evidence="6">
    <location>
        <position position="1"/>
    </location>
</feature>
<dbReference type="PROSITE" id="PS50041">
    <property type="entry name" value="C_TYPE_LECTIN_2"/>
    <property type="match status" value="1"/>
</dbReference>
<evidence type="ECO:0000313" key="6">
    <source>
        <dbReference type="EMBL" id="MBN3317570.1"/>
    </source>
</evidence>
<dbReference type="PANTHER" id="PTHR46746:SF3">
    <property type="entry name" value="C-TYPE LECTIN DOMAIN-CONTAINING PROTEIN-RELATED"/>
    <property type="match status" value="1"/>
</dbReference>
<dbReference type="GO" id="GO:0030246">
    <property type="term" value="F:carbohydrate binding"/>
    <property type="evidence" value="ECO:0007669"/>
    <property type="project" value="UniProtKB-KW"/>
</dbReference>
<comment type="subcellular location">
    <subcellularLocation>
        <location evidence="1">Membrane</location>
        <topology evidence="1">Single-pass membrane protein</topology>
    </subcellularLocation>
</comment>
<keyword evidence="2" id="KW-0430">Lectin</keyword>
<gene>
    <name evidence="6" type="primary">Clec4e_5</name>
    <name evidence="6" type="ORF">GTO95_0003130</name>
</gene>
<dbReference type="Gene3D" id="3.10.100.10">
    <property type="entry name" value="Mannose-Binding Protein A, subunit A"/>
    <property type="match status" value="1"/>
</dbReference>
<accession>A0A8J7NQQ0</accession>
<organism evidence="6 7">
    <name type="scientific">Atractosteus spatula</name>
    <name type="common">Alligator gar</name>
    <name type="synonym">Lepisosteus spatula</name>
    <dbReference type="NCBI Taxonomy" id="7917"/>
    <lineage>
        <taxon>Eukaryota</taxon>
        <taxon>Metazoa</taxon>
        <taxon>Chordata</taxon>
        <taxon>Craniata</taxon>
        <taxon>Vertebrata</taxon>
        <taxon>Euteleostomi</taxon>
        <taxon>Actinopterygii</taxon>
        <taxon>Neopterygii</taxon>
        <taxon>Holostei</taxon>
        <taxon>Semionotiformes</taxon>
        <taxon>Lepisosteidae</taxon>
        <taxon>Atractosteus</taxon>
    </lineage>
</organism>
<sequence length="258" mass="29307">MAEDVTYADIKFTNIQGQESPTITTVPAQPGSPHTQPRCRRGLLVALGVTVCLLLAAVAVLGILWKQKSSDWERGLEEKEKELEEMKSKLEGNRNKSKTHWGEAERYRNESERYRKQLEKFCVDPSTGKRKQQCCPEGWKEGDCGRCYYVSTDRRSWTSANQFCSSVGAQLVVIDDKKELELLGRLISSYRYWIGLSWKDWESQWTWVDGTVLDSRVVTADTGYPGYCGNWYQGSSTVSLRACESPHPWICEGDAVTV</sequence>
<dbReference type="CDD" id="cd03593">
    <property type="entry name" value="CLECT_NK_receptors_like"/>
    <property type="match status" value="1"/>
</dbReference>
<evidence type="ECO:0000256" key="1">
    <source>
        <dbReference type="ARBA" id="ARBA00004167"/>
    </source>
</evidence>
<dbReference type="InterPro" id="IPR016186">
    <property type="entry name" value="C-type_lectin-like/link_sf"/>
</dbReference>
<dbReference type="InterPro" id="IPR001304">
    <property type="entry name" value="C-type_lectin-like"/>
</dbReference>
<feature type="transmembrane region" description="Helical" evidence="4">
    <location>
        <begin position="43"/>
        <end position="65"/>
    </location>
</feature>
<dbReference type="AlphaFoldDB" id="A0A8J7NQQ0"/>